<reference evidence="1 2" key="1">
    <citation type="journal article" date="2022" name="Hortic Res">
        <title>A haplotype resolved chromosomal level avocado genome allows analysis of novel avocado genes.</title>
        <authorList>
            <person name="Nath O."/>
            <person name="Fletcher S.J."/>
            <person name="Hayward A."/>
            <person name="Shaw L.M."/>
            <person name="Masouleh A.K."/>
            <person name="Furtado A."/>
            <person name="Henry R.J."/>
            <person name="Mitter N."/>
        </authorList>
    </citation>
    <scope>NUCLEOTIDE SEQUENCE [LARGE SCALE GENOMIC DNA]</scope>
    <source>
        <strain evidence="2">cv. Hass</strain>
    </source>
</reference>
<gene>
    <name evidence="1" type="ORF">MRB53_007929</name>
</gene>
<proteinExistence type="predicted"/>
<evidence type="ECO:0000313" key="2">
    <source>
        <dbReference type="Proteomes" id="UP001234297"/>
    </source>
</evidence>
<sequence>MDVTSSSSIGIVHDSSGVKIGSIRDDAFVARHWNLSSPISYLADTACLSKEAYLYVKGMFAEIHQKVREINSNDGIVARDHNKEGKMACDEVQCTRGDKNESPTDPTSDSDTSDTSTSDDEGSQETSLMLQQSKPRLCNGCNRRGVSHDKRNCPALLKRCTREDKNESPTDTSSDSDTSDTSTSDDERTSLMLPQSKPRLCNGYAQEKIRMNLQLMQLLKPKADTFDISTSDDEGPQGDLKYLPCPPLSSGSKCFESTMIWFR</sequence>
<comment type="caution">
    <text evidence="1">The sequence shown here is derived from an EMBL/GenBank/DDBJ whole genome shotgun (WGS) entry which is preliminary data.</text>
</comment>
<name>A0ACC2MK87_PERAE</name>
<protein>
    <submittedName>
        <fullName evidence="1">Uncharacterized protein</fullName>
    </submittedName>
</protein>
<organism evidence="1 2">
    <name type="scientific">Persea americana</name>
    <name type="common">Avocado</name>
    <dbReference type="NCBI Taxonomy" id="3435"/>
    <lineage>
        <taxon>Eukaryota</taxon>
        <taxon>Viridiplantae</taxon>
        <taxon>Streptophyta</taxon>
        <taxon>Embryophyta</taxon>
        <taxon>Tracheophyta</taxon>
        <taxon>Spermatophyta</taxon>
        <taxon>Magnoliopsida</taxon>
        <taxon>Magnoliidae</taxon>
        <taxon>Laurales</taxon>
        <taxon>Lauraceae</taxon>
        <taxon>Persea</taxon>
    </lineage>
</organism>
<keyword evidence="2" id="KW-1185">Reference proteome</keyword>
<dbReference type="Proteomes" id="UP001234297">
    <property type="component" value="Chromosome 2"/>
</dbReference>
<dbReference type="EMBL" id="CM056810">
    <property type="protein sequence ID" value="KAJ8646181.1"/>
    <property type="molecule type" value="Genomic_DNA"/>
</dbReference>
<evidence type="ECO:0000313" key="1">
    <source>
        <dbReference type="EMBL" id="KAJ8646181.1"/>
    </source>
</evidence>
<accession>A0ACC2MK87</accession>